<dbReference type="AlphaFoldDB" id="A0A641ALH3"/>
<evidence type="ECO:0000259" key="1">
    <source>
        <dbReference type="SMART" id="SM00460"/>
    </source>
</evidence>
<evidence type="ECO:0000313" key="3">
    <source>
        <dbReference type="Proteomes" id="UP001515100"/>
    </source>
</evidence>
<dbReference type="RefSeq" id="WP_129184692.1">
    <property type="nucleotide sequence ID" value="NZ_JAGIOG010000001.1"/>
</dbReference>
<organism evidence="2 3">
    <name type="scientific">Aeromicrobium fastidiosum</name>
    <dbReference type="NCBI Taxonomy" id="52699"/>
    <lineage>
        <taxon>Bacteria</taxon>
        <taxon>Bacillati</taxon>
        <taxon>Actinomycetota</taxon>
        <taxon>Actinomycetes</taxon>
        <taxon>Propionibacteriales</taxon>
        <taxon>Nocardioidaceae</taxon>
        <taxon>Aeromicrobium</taxon>
    </lineage>
</organism>
<dbReference type="SMART" id="SM00460">
    <property type="entry name" value="TGc"/>
    <property type="match status" value="1"/>
</dbReference>
<dbReference type="Pfam" id="PF08379">
    <property type="entry name" value="Bact_transglu_N"/>
    <property type="match status" value="1"/>
</dbReference>
<protein>
    <submittedName>
        <fullName evidence="2">Transglutaminase family protein</fullName>
    </submittedName>
</protein>
<gene>
    <name evidence="2" type="ORF">ESP62_014025</name>
</gene>
<sequence length="293" mass="32295">MSTRRYRVSHRTTYSYDEDVTDSLGIAYLVPRELPWQRVVSRELTVAPSPLDQSEDVDYYGNTATYFQVTEPHQVLDILAVSEVEAGAPQHSDAALAVPWEQARPAHRPDVADAWRAHDFALASSLADQTPEAHAYAAESLRPGRPVGDAVVEVMHRIHDDFAYDKTATTVTTTVDDIFDKRAGVCQDFAHLTLACLRSHGLAVRYVSGYLATTPPPGKERIVGADATHAWAAVWIPGDGWLTVDPTNDQLVNDRYVTVAWGRDYADVPPVKGVIFTEAKTSTLRVEVDVAPL</sequence>
<accession>A0A641ALH3</accession>
<dbReference type="PANTHER" id="PTHR33490">
    <property type="entry name" value="BLR5614 PROTEIN-RELATED"/>
    <property type="match status" value="1"/>
</dbReference>
<dbReference type="PANTHER" id="PTHR33490:SF7">
    <property type="entry name" value="BLR2979 PROTEIN"/>
    <property type="match status" value="1"/>
</dbReference>
<dbReference type="Gene3D" id="3.10.620.30">
    <property type="match status" value="1"/>
</dbReference>
<name>A0A641ALH3_9ACTN</name>
<evidence type="ECO:0000313" key="2">
    <source>
        <dbReference type="EMBL" id="KAA1376536.1"/>
    </source>
</evidence>
<dbReference type="InterPro" id="IPR038765">
    <property type="entry name" value="Papain-like_cys_pep_sf"/>
</dbReference>
<dbReference type="InterPro" id="IPR013589">
    <property type="entry name" value="Bac_transglu_N"/>
</dbReference>
<proteinExistence type="predicted"/>
<keyword evidence="3" id="KW-1185">Reference proteome</keyword>
<dbReference type="EMBL" id="SDPP02000003">
    <property type="protein sequence ID" value="KAA1376536.1"/>
    <property type="molecule type" value="Genomic_DNA"/>
</dbReference>
<comment type="caution">
    <text evidence="2">The sequence shown here is derived from an EMBL/GenBank/DDBJ whole genome shotgun (WGS) entry which is preliminary data.</text>
</comment>
<dbReference type="InterPro" id="IPR002931">
    <property type="entry name" value="Transglutaminase-like"/>
</dbReference>
<feature type="domain" description="Transglutaminase-like" evidence="1">
    <location>
        <begin position="178"/>
        <end position="248"/>
    </location>
</feature>
<dbReference type="SUPFAM" id="SSF54001">
    <property type="entry name" value="Cysteine proteinases"/>
    <property type="match status" value="1"/>
</dbReference>
<dbReference type="OrthoDB" id="9804023at2"/>
<dbReference type="Proteomes" id="UP001515100">
    <property type="component" value="Unassembled WGS sequence"/>
</dbReference>
<dbReference type="Pfam" id="PF01841">
    <property type="entry name" value="Transglut_core"/>
    <property type="match status" value="1"/>
</dbReference>
<reference evidence="2" key="1">
    <citation type="submission" date="2019-09" db="EMBL/GenBank/DDBJ databases">
        <authorList>
            <person name="Li J."/>
        </authorList>
    </citation>
    <scope>NUCLEOTIDE SEQUENCE [LARGE SCALE GENOMIC DNA]</scope>
    <source>
        <strain evidence="2">NRBC 14897</strain>
    </source>
</reference>